<dbReference type="InterPro" id="IPR023865">
    <property type="entry name" value="Aliphatic_acid_kinase_CS"/>
</dbReference>
<dbReference type="InterPro" id="IPR004372">
    <property type="entry name" value="Ac/propionate_kinase"/>
</dbReference>
<evidence type="ECO:0000256" key="4">
    <source>
        <dbReference type="ARBA" id="ARBA00022723"/>
    </source>
</evidence>
<evidence type="ECO:0000256" key="1">
    <source>
        <dbReference type="ARBA" id="ARBA00008748"/>
    </source>
</evidence>
<comment type="similarity">
    <text evidence="1 9 10">Belongs to the acetokinase family.</text>
</comment>
<feature type="site" description="Transition state stabilizer" evidence="9">
    <location>
        <position position="232"/>
    </location>
</feature>
<feature type="binding site" evidence="9">
    <location>
        <position position="9"/>
    </location>
    <ligand>
        <name>Mg(2+)</name>
        <dbReference type="ChEBI" id="CHEBI:18420"/>
    </ligand>
</feature>
<dbReference type="UniPathway" id="UPA00340">
    <property type="reaction ID" value="UER00458"/>
</dbReference>
<dbReference type="PANTHER" id="PTHR21060">
    <property type="entry name" value="ACETATE KINASE"/>
    <property type="match status" value="1"/>
</dbReference>
<gene>
    <name evidence="9 11" type="primary">ackA</name>
    <name evidence="11" type="ORF">PH7735_02545</name>
</gene>
<evidence type="ECO:0000256" key="8">
    <source>
        <dbReference type="ARBA" id="ARBA00022842"/>
    </source>
</evidence>
<comment type="subunit">
    <text evidence="9">Homodimer.</text>
</comment>
<evidence type="ECO:0000256" key="6">
    <source>
        <dbReference type="ARBA" id="ARBA00022777"/>
    </source>
</evidence>
<protein>
    <recommendedName>
        <fullName evidence="9">Acetate kinase</fullName>
        <ecNumber evidence="9">2.7.2.1</ecNumber>
    </recommendedName>
    <alternativeName>
        <fullName evidence="9">Acetokinase</fullName>
    </alternativeName>
</protein>
<keyword evidence="8 9" id="KW-0460">Magnesium</keyword>
<dbReference type="NCBIfam" id="TIGR00016">
    <property type="entry name" value="ackA"/>
    <property type="match status" value="1"/>
</dbReference>
<dbReference type="HAMAP" id="MF_00020">
    <property type="entry name" value="Acetate_kinase"/>
    <property type="match status" value="1"/>
</dbReference>
<feature type="binding site" evidence="9">
    <location>
        <position position="85"/>
    </location>
    <ligand>
        <name>substrate</name>
    </ligand>
</feature>
<comment type="subcellular location">
    <subcellularLocation>
        <location evidence="9">Cytoplasm</location>
    </subcellularLocation>
</comment>
<keyword evidence="5 9" id="KW-0547">Nucleotide-binding</keyword>
<dbReference type="AlphaFoldDB" id="A0A0P1IAP3"/>
<dbReference type="PANTHER" id="PTHR21060:SF21">
    <property type="entry name" value="ACETATE KINASE"/>
    <property type="match status" value="1"/>
</dbReference>
<organism evidence="11 12">
    <name type="scientific">Shimia thalassica</name>
    <dbReference type="NCBI Taxonomy" id="1715693"/>
    <lineage>
        <taxon>Bacteria</taxon>
        <taxon>Pseudomonadati</taxon>
        <taxon>Pseudomonadota</taxon>
        <taxon>Alphaproteobacteria</taxon>
        <taxon>Rhodobacterales</taxon>
        <taxon>Roseobacteraceae</taxon>
    </lineage>
</organism>
<dbReference type="Proteomes" id="UP000051870">
    <property type="component" value="Unassembled WGS sequence"/>
</dbReference>
<evidence type="ECO:0000256" key="3">
    <source>
        <dbReference type="ARBA" id="ARBA00022679"/>
    </source>
</evidence>
<keyword evidence="7 9" id="KW-0067">ATP-binding</keyword>
<comment type="catalytic activity">
    <reaction evidence="9">
        <text>acetate + ATP = acetyl phosphate + ADP</text>
        <dbReference type="Rhea" id="RHEA:11352"/>
        <dbReference type="ChEBI" id="CHEBI:22191"/>
        <dbReference type="ChEBI" id="CHEBI:30089"/>
        <dbReference type="ChEBI" id="CHEBI:30616"/>
        <dbReference type="ChEBI" id="CHEBI:456216"/>
        <dbReference type="EC" id="2.7.2.1"/>
    </reaction>
</comment>
<feature type="binding site" evidence="9">
    <location>
        <begin position="199"/>
        <end position="203"/>
    </location>
    <ligand>
        <name>ATP</name>
        <dbReference type="ChEBI" id="CHEBI:30616"/>
    </ligand>
</feature>
<evidence type="ECO:0000313" key="11">
    <source>
        <dbReference type="EMBL" id="CUK02180.1"/>
    </source>
</evidence>
<evidence type="ECO:0000256" key="9">
    <source>
        <dbReference type="HAMAP-Rule" id="MF_00020"/>
    </source>
</evidence>
<feature type="binding site" evidence="9">
    <location>
        <position position="16"/>
    </location>
    <ligand>
        <name>ATP</name>
        <dbReference type="ChEBI" id="CHEBI:30616"/>
    </ligand>
</feature>
<feature type="site" description="Transition state stabilizer" evidence="9">
    <location>
        <position position="173"/>
    </location>
</feature>
<evidence type="ECO:0000256" key="10">
    <source>
        <dbReference type="RuleBase" id="RU003835"/>
    </source>
</evidence>
<keyword evidence="12" id="KW-1185">Reference proteome</keyword>
<evidence type="ECO:0000313" key="12">
    <source>
        <dbReference type="Proteomes" id="UP000051870"/>
    </source>
</evidence>
<sequence>MTQAILVLNAGSSSVKYGVFAAADQSLLAQGLIDRIGSTAEHHADGKTTVLPIAPEAKHAEALAWLTDHLQVRLDDLEIVAAGHRVVHGGQDFTKSAVITPEVIEKIMTLAPLAPAHQPHNLAGIAALKAVWPDIPQVACFDTAFHRTQPRLAQLFAIPRALSDEGVLRYGFHGLSYDYIASQLPEYLGAQSGRVIVLHLGHGASVCGMKYGKSVATSMGFTALDGLMMGKRSGELDPGVIFYLVRDKGMSIEEAEEIVSSKSGLYGVSGGISSDMRDLAASDDPAAAEAIDLFAYRACRQIGSMASALEGVDAIVFTAGIGENASNVRSKILAGCGWLGVTENAQANQSGGPVISTADSVVKALVIPTNEEKVIAEQTAMLI</sequence>
<dbReference type="GO" id="GO:0000287">
    <property type="term" value="F:magnesium ion binding"/>
    <property type="evidence" value="ECO:0007669"/>
    <property type="project" value="UniProtKB-UniRule"/>
</dbReference>
<feature type="binding site" evidence="9">
    <location>
        <begin position="320"/>
        <end position="324"/>
    </location>
    <ligand>
        <name>ATP</name>
        <dbReference type="ChEBI" id="CHEBI:30616"/>
    </ligand>
</feature>
<dbReference type="Gene3D" id="3.30.420.40">
    <property type="match status" value="2"/>
</dbReference>
<comment type="function">
    <text evidence="9">Catalyzes the formation of acetyl phosphate from acetate and ATP. Can also catalyze the reverse reaction.</text>
</comment>
<dbReference type="PRINTS" id="PR00471">
    <property type="entry name" value="ACETATEKNASE"/>
</dbReference>
<dbReference type="InterPro" id="IPR043129">
    <property type="entry name" value="ATPase_NBD"/>
</dbReference>
<keyword evidence="2 9" id="KW-0963">Cytoplasm</keyword>
<reference evidence="12" key="1">
    <citation type="submission" date="2015-09" db="EMBL/GenBank/DDBJ databases">
        <authorList>
            <person name="Rodrigo-Torres Lidia"/>
            <person name="Arahal R.David."/>
        </authorList>
    </citation>
    <scope>NUCLEOTIDE SEQUENCE [LARGE SCALE GENOMIC DNA]</scope>
    <source>
        <strain evidence="12">CECT 7735</strain>
    </source>
</reference>
<dbReference type="EC" id="2.7.2.1" evidence="9"/>
<dbReference type="GO" id="GO:0008776">
    <property type="term" value="F:acetate kinase activity"/>
    <property type="evidence" value="ECO:0007669"/>
    <property type="project" value="UniProtKB-UniRule"/>
</dbReference>
<dbReference type="Pfam" id="PF00871">
    <property type="entry name" value="Acetate_kinase"/>
    <property type="match status" value="1"/>
</dbReference>
<keyword evidence="6 9" id="KW-0418">Kinase</keyword>
<keyword evidence="4 9" id="KW-0479">Metal-binding</keyword>
<dbReference type="InterPro" id="IPR000890">
    <property type="entry name" value="Aliphatic_acid_kin_short-chain"/>
</dbReference>
<keyword evidence="3 9" id="KW-0808">Transferase</keyword>
<dbReference type="EMBL" id="CYTW01000002">
    <property type="protein sequence ID" value="CUK02180.1"/>
    <property type="molecule type" value="Genomic_DNA"/>
</dbReference>
<evidence type="ECO:0000256" key="2">
    <source>
        <dbReference type="ARBA" id="ARBA00022490"/>
    </source>
</evidence>
<name>A0A0P1IAP3_9RHOB</name>
<dbReference type="GO" id="GO:0005829">
    <property type="term" value="C:cytosol"/>
    <property type="evidence" value="ECO:0007669"/>
    <property type="project" value="TreeGrafter"/>
</dbReference>
<dbReference type="GO" id="GO:0005524">
    <property type="term" value="F:ATP binding"/>
    <property type="evidence" value="ECO:0007669"/>
    <property type="project" value="UniProtKB-KW"/>
</dbReference>
<dbReference type="SUPFAM" id="SSF53067">
    <property type="entry name" value="Actin-like ATPase domain"/>
    <property type="match status" value="2"/>
</dbReference>
<feature type="binding site" evidence="9">
    <location>
        <position position="371"/>
    </location>
    <ligand>
        <name>Mg(2+)</name>
        <dbReference type="ChEBI" id="CHEBI:18420"/>
    </ligand>
</feature>
<evidence type="ECO:0000256" key="5">
    <source>
        <dbReference type="ARBA" id="ARBA00022741"/>
    </source>
</evidence>
<dbReference type="GeneID" id="83881563"/>
<dbReference type="RefSeq" id="WP_058311705.1">
    <property type="nucleotide sequence ID" value="NZ_CYTW01000002.1"/>
</dbReference>
<comment type="cofactor">
    <cofactor evidence="9">
        <name>Mg(2+)</name>
        <dbReference type="ChEBI" id="CHEBI:18420"/>
    </cofactor>
    <cofactor evidence="9">
        <name>Mn(2+)</name>
        <dbReference type="ChEBI" id="CHEBI:29035"/>
    </cofactor>
    <text evidence="9">Mg(2+). Can also accept Mn(2+).</text>
</comment>
<dbReference type="PIRSF" id="PIRSF000722">
    <property type="entry name" value="Acetate_prop_kin"/>
    <property type="match status" value="1"/>
</dbReference>
<dbReference type="GO" id="GO:0006085">
    <property type="term" value="P:acetyl-CoA biosynthetic process"/>
    <property type="evidence" value="ECO:0007669"/>
    <property type="project" value="UniProtKB-UniRule"/>
</dbReference>
<dbReference type="PROSITE" id="PS01075">
    <property type="entry name" value="ACETATE_KINASE_1"/>
    <property type="match status" value="1"/>
</dbReference>
<feature type="active site" description="Proton donor/acceptor" evidence="9">
    <location>
        <position position="142"/>
    </location>
</feature>
<dbReference type="GO" id="GO:0006083">
    <property type="term" value="P:acetate metabolic process"/>
    <property type="evidence" value="ECO:0007669"/>
    <property type="project" value="TreeGrafter"/>
</dbReference>
<evidence type="ECO:0000256" key="7">
    <source>
        <dbReference type="ARBA" id="ARBA00022840"/>
    </source>
</evidence>
<comment type="pathway">
    <text evidence="9">Metabolic intermediate biosynthesis; acetyl-CoA biosynthesis; acetyl-CoA from acetate: step 1/2.</text>
</comment>
<feature type="binding site" evidence="9">
    <location>
        <begin position="275"/>
        <end position="277"/>
    </location>
    <ligand>
        <name>ATP</name>
        <dbReference type="ChEBI" id="CHEBI:30616"/>
    </ligand>
</feature>
<dbReference type="STRING" id="1715693.PH7735_02545"/>
<accession>A0A0P1IAP3</accession>
<proteinExistence type="inferred from homology"/>